<protein>
    <recommendedName>
        <fullName evidence="3">Sec translocon accessory complex subunit YajC</fullName>
    </recommendedName>
</protein>
<proteinExistence type="inferred from homology"/>
<dbReference type="PRINTS" id="PR01853">
    <property type="entry name" value="YAJCTRNLCASE"/>
</dbReference>
<keyword evidence="5" id="KW-1003">Cell membrane</keyword>
<accession>A0ABY6J6K6</accession>
<evidence type="ECO:0000256" key="5">
    <source>
        <dbReference type="ARBA" id="ARBA00022475"/>
    </source>
</evidence>
<name>A0ABY6J6K6_9BACT</name>
<feature type="transmembrane region" description="Helical" evidence="11">
    <location>
        <begin position="20"/>
        <end position="41"/>
    </location>
</feature>
<evidence type="ECO:0000256" key="7">
    <source>
        <dbReference type="ARBA" id="ARBA00022927"/>
    </source>
</evidence>
<keyword evidence="7" id="KW-0653">Protein transport</keyword>
<keyword evidence="4" id="KW-0813">Transport</keyword>
<evidence type="ECO:0000256" key="1">
    <source>
        <dbReference type="ARBA" id="ARBA00004162"/>
    </source>
</evidence>
<comment type="subcellular location">
    <subcellularLocation>
        <location evidence="1">Cell membrane</location>
        <topology evidence="1">Single-pass membrane protein</topology>
    </subcellularLocation>
</comment>
<evidence type="ECO:0000256" key="4">
    <source>
        <dbReference type="ARBA" id="ARBA00022448"/>
    </source>
</evidence>
<keyword evidence="9" id="KW-0811">Translocation</keyword>
<sequence length="119" mass="12796">MYINLLNTLLMGAPPAGQGSGGFGMGNLLFIGGMLVVMYFFMIRPQTKKAKEQKQFSEGLKEGDKIVTIAGMHGKIKRINADGTILVEIAVGTSVTMERSAISREYSQAAQAPAAEEKK</sequence>
<dbReference type="RefSeq" id="WP_264282167.1">
    <property type="nucleotide sequence ID" value="NZ_CP107006.1"/>
</dbReference>
<dbReference type="SMART" id="SM01323">
    <property type="entry name" value="YajC"/>
    <property type="match status" value="1"/>
</dbReference>
<gene>
    <name evidence="12" type="primary">yajC</name>
    <name evidence="12" type="ORF">MKQ68_03920</name>
</gene>
<evidence type="ECO:0000256" key="10">
    <source>
        <dbReference type="ARBA" id="ARBA00023136"/>
    </source>
</evidence>
<evidence type="ECO:0000256" key="11">
    <source>
        <dbReference type="SAM" id="Phobius"/>
    </source>
</evidence>
<dbReference type="InterPro" id="IPR003849">
    <property type="entry name" value="Preprotein_translocase_YajC"/>
</dbReference>
<keyword evidence="8 11" id="KW-1133">Transmembrane helix</keyword>
<dbReference type="EMBL" id="CP107006">
    <property type="protein sequence ID" value="UYQ94237.1"/>
    <property type="molecule type" value="Genomic_DNA"/>
</dbReference>
<dbReference type="PANTHER" id="PTHR33909:SF1">
    <property type="entry name" value="SEC TRANSLOCON ACCESSORY COMPLEX SUBUNIT YAJC"/>
    <property type="match status" value="1"/>
</dbReference>
<keyword evidence="13" id="KW-1185">Reference proteome</keyword>
<evidence type="ECO:0000256" key="8">
    <source>
        <dbReference type="ARBA" id="ARBA00022989"/>
    </source>
</evidence>
<dbReference type="PANTHER" id="PTHR33909">
    <property type="entry name" value="SEC TRANSLOCON ACCESSORY COMPLEX SUBUNIT YAJC"/>
    <property type="match status" value="1"/>
</dbReference>
<organism evidence="12 13">
    <name type="scientific">Chitinophaga horti</name>
    <dbReference type="NCBI Taxonomy" id="2920382"/>
    <lineage>
        <taxon>Bacteria</taxon>
        <taxon>Pseudomonadati</taxon>
        <taxon>Bacteroidota</taxon>
        <taxon>Chitinophagia</taxon>
        <taxon>Chitinophagales</taxon>
        <taxon>Chitinophagaceae</taxon>
        <taxon>Chitinophaga</taxon>
    </lineage>
</organism>
<comment type="similarity">
    <text evidence="2">Belongs to the YajC family.</text>
</comment>
<keyword evidence="10 11" id="KW-0472">Membrane</keyword>
<dbReference type="Pfam" id="PF02699">
    <property type="entry name" value="YajC"/>
    <property type="match status" value="1"/>
</dbReference>
<reference evidence="12" key="1">
    <citation type="submission" date="2022-10" db="EMBL/GenBank/DDBJ databases">
        <title>Chitinophaga sp. nov., isolated from soil.</title>
        <authorList>
            <person name="Jeon C.O."/>
        </authorList>
    </citation>
    <scope>NUCLEOTIDE SEQUENCE</scope>
    <source>
        <strain evidence="12">R8</strain>
    </source>
</reference>
<evidence type="ECO:0000256" key="3">
    <source>
        <dbReference type="ARBA" id="ARBA00014962"/>
    </source>
</evidence>
<dbReference type="Proteomes" id="UP001162741">
    <property type="component" value="Chromosome"/>
</dbReference>
<evidence type="ECO:0000256" key="6">
    <source>
        <dbReference type="ARBA" id="ARBA00022692"/>
    </source>
</evidence>
<dbReference type="NCBIfam" id="TIGR00739">
    <property type="entry name" value="yajC"/>
    <property type="match status" value="1"/>
</dbReference>
<evidence type="ECO:0000256" key="2">
    <source>
        <dbReference type="ARBA" id="ARBA00006742"/>
    </source>
</evidence>
<evidence type="ECO:0000313" key="12">
    <source>
        <dbReference type="EMBL" id="UYQ94237.1"/>
    </source>
</evidence>
<keyword evidence="6 11" id="KW-0812">Transmembrane</keyword>
<evidence type="ECO:0000313" key="13">
    <source>
        <dbReference type="Proteomes" id="UP001162741"/>
    </source>
</evidence>
<evidence type="ECO:0000256" key="9">
    <source>
        <dbReference type="ARBA" id="ARBA00023010"/>
    </source>
</evidence>